<evidence type="ECO:0000313" key="4">
    <source>
        <dbReference type="Proteomes" id="UP000242765"/>
    </source>
</evidence>
<evidence type="ECO:0008006" key="5">
    <source>
        <dbReference type="Google" id="ProtNLM"/>
    </source>
</evidence>
<dbReference type="Proteomes" id="UP000242765">
    <property type="component" value="Unassembled WGS sequence"/>
</dbReference>
<protein>
    <recommendedName>
        <fullName evidence="5">RcnB family protein</fullName>
    </recommendedName>
</protein>
<comment type="caution">
    <text evidence="3">The sequence shown here is derived from an EMBL/GenBank/DDBJ whole genome shotgun (WGS) entry which is preliminary data.</text>
</comment>
<evidence type="ECO:0000256" key="2">
    <source>
        <dbReference type="SAM" id="SignalP"/>
    </source>
</evidence>
<gene>
    <name evidence="3" type="ORF">B9T28_10460</name>
</gene>
<dbReference type="EMBL" id="NEGB01000005">
    <property type="protein sequence ID" value="OTG65197.1"/>
    <property type="molecule type" value="Genomic_DNA"/>
</dbReference>
<dbReference type="InterPro" id="IPR024572">
    <property type="entry name" value="RcnB"/>
</dbReference>
<dbReference type="OrthoDB" id="6687316at2"/>
<feature type="region of interest" description="Disordered" evidence="1">
    <location>
        <begin position="29"/>
        <end position="60"/>
    </location>
</feature>
<organism evidence="3 4">
    <name type="scientific">Acinetobacter silvestris</name>
    <dbReference type="NCBI Taxonomy" id="1977882"/>
    <lineage>
        <taxon>Bacteria</taxon>
        <taxon>Pseudomonadati</taxon>
        <taxon>Pseudomonadota</taxon>
        <taxon>Gammaproteobacteria</taxon>
        <taxon>Moraxellales</taxon>
        <taxon>Moraxellaceae</taxon>
        <taxon>Acinetobacter</taxon>
    </lineage>
</organism>
<feature type="chain" id="PRO_5010995133" description="RcnB family protein" evidence="2">
    <location>
        <begin position="25"/>
        <end position="140"/>
    </location>
</feature>
<dbReference type="AlphaFoldDB" id="A0A1Y3CDQ8"/>
<proteinExistence type="predicted"/>
<keyword evidence="4" id="KW-1185">Reference proteome</keyword>
<dbReference type="Gene3D" id="3.10.450.160">
    <property type="entry name" value="inner membrane protein cigr"/>
    <property type="match status" value="1"/>
</dbReference>
<keyword evidence="2" id="KW-0732">Signal</keyword>
<dbReference type="RefSeq" id="WP_086203915.1">
    <property type="nucleotide sequence ID" value="NZ_NEGB01000005.1"/>
</dbReference>
<name>A0A1Y3CDQ8_9GAMM</name>
<evidence type="ECO:0000256" key="1">
    <source>
        <dbReference type="SAM" id="MobiDB-lite"/>
    </source>
</evidence>
<sequence length="140" mass="16680">MNKKSLTVIALILTTTLIASSLFAERYDDHNDSRNHDRDRDYQDHRNEHDHHDGQQWDHQPRYMQNHQAYRHDLPRPHHEWRRGQTIPSQYRRSDYYIDDWQRYDLPAPPHGHRWLNVNGDYVLVAVATGVIASILLGGH</sequence>
<dbReference type="Pfam" id="PF11776">
    <property type="entry name" value="RcnB"/>
    <property type="match status" value="1"/>
</dbReference>
<reference evidence="3 4" key="1">
    <citation type="submission" date="2017-04" db="EMBL/GenBank/DDBJ databases">
        <title>High diversity of culturable Acinetobacter species in natural soil and water ecosystems.</title>
        <authorList>
            <person name="Nemec A."/>
            <person name="Radolfova-Krizova L."/>
        </authorList>
    </citation>
    <scope>NUCLEOTIDE SEQUENCE [LARGE SCALE GENOMIC DNA]</scope>
    <source>
        <strain evidence="3 4">ANC 4999</strain>
    </source>
</reference>
<feature type="signal peptide" evidence="2">
    <location>
        <begin position="1"/>
        <end position="24"/>
    </location>
</feature>
<accession>A0A1Y3CDQ8</accession>
<evidence type="ECO:0000313" key="3">
    <source>
        <dbReference type="EMBL" id="OTG65197.1"/>
    </source>
</evidence>